<dbReference type="KEGG" id="eva:EIB75_02955"/>
<name>A0A3G8ZK45_9FLAO</name>
<sequence>MKRKKIYHIHTDFKFIYDSQRFDVNYFDNKLIIIDNKTEYNSAYHTTGTFFVPDEKNLEHISKILEDADFVVFYGLGEFKMKLLMLIPEHIKVAWRFFGYEYYSSRRDLMLSYKTLEVVENKNVNHPDWLFKILIYLKFMKRNLKKNNLKEVTKRFDYILLFAEDEYKFLEKYWYVPEFIKLNIDFHFDYVEYKKTNNLIIGNSRNVYNNHLDILEIIDDDLFREYSFDLFFNYGDVGNYSSRVIDKISHRKNVNFIQDFLSREEFDSIYQYSSALIINSYRQLALGNIYTAIRYGVKIYLNEKNPVMHWLKKNDIYISSITELRSDLKTNNIQLSREESLHNIKMFNRIAESFTKEDFCSKIYQLI</sequence>
<dbReference type="AlphaFoldDB" id="A0A3G8ZK45"/>
<gene>
    <name evidence="1" type="ORF">EIB75_02955</name>
</gene>
<evidence type="ECO:0008006" key="3">
    <source>
        <dbReference type="Google" id="ProtNLM"/>
    </source>
</evidence>
<protein>
    <recommendedName>
        <fullName evidence="3">Glycosyltransferase family 1 protein</fullName>
    </recommendedName>
</protein>
<evidence type="ECO:0000313" key="1">
    <source>
        <dbReference type="EMBL" id="AZI54281.1"/>
    </source>
</evidence>
<organism evidence="1 2">
    <name type="scientific">Epilithonimonas vandammei</name>
    <dbReference type="NCBI Taxonomy" id="2487072"/>
    <lineage>
        <taxon>Bacteria</taxon>
        <taxon>Pseudomonadati</taxon>
        <taxon>Bacteroidota</taxon>
        <taxon>Flavobacteriia</taxon>
        <taxon>Flavobacteriales</taxon>
        <taxon>Weeksellaceae</taxon>
        <taxon>Chryseobacterium group</taxon>
        <taxon>Epilithonimonas</taxon>
    </lineage>
</organism>
<accession>A0A3G8ZK45</accession>
<proteinExistence type="predicted"/>
<reference evidence="2" key="1">
    <citation type="submission" date="2018-11" db="EMBL/GenBank/DDBJ databases">
        <title>Proposal to divide the Flavobacteriaceae and reorganize its genera based on Amino Acid Identity values calculated from whole genome sequences.</title>
        <authorList>
            <person name="Nicholson A.C."/>
            <person name="Gulvik C.A."/>
            <person name="Whitney A.M."/>
            <person name="Sheth M."/>
            <person name="Batra D."/>
            <person name="Pryor J."/>
            <person name="Bernardet J.-F."/>
            <person name="Hugo C."/>
            <person name="Kampfer P."/>
            <person name="Newman J.D."/>
            <person name="McQuiston J.R."/>
        </authorList>
    </citation>
    <scope>NUCLEOTIDE SEQUENCE [LARGE SCALE GENOMIC DNA]</scope>
    <source>
        <strain evidence="2">H6466</strain>
    </source>
</reference>
<dbReference type="Proteomes" id="UP000272316">
    <property type="component" value="Chromosome"/>
</dbReference>
<evidence type="ECO:0000313" key="2">
    <source>
        <dbReference type="Proteomes" id="UP000272316"/>
    </source>
</evidence>
<dbReference type="EMBL" id="CP034160">
    <property type="protein sequence ID" value="AZI54281.1"/>
    <property type="molecule type" value="Genomic_DNA"/>
</dbReference>
<dbReference type="RefSeq" id="WP_124985657.1">
    <property type="nucleotide sequence ID" value="NZ_CP034160.1"/>
</dbReference>